<evidence type="ECO:0000256" key="1">
    <source>
        <dbReference type="SAM" id="MobiDB-lite"/>
    </source>
</evidence>
<feature type="compositionally biased region" description="Low complexity" evidence="1">
    <location>
        <begin position="262"/>
        <end position="274"/>
    </location>
</feature>
<dbReference type="PANTHER" id="PTHR47382">
    <property type="entry name" value="U-BOX DOMAIN-CONTAINING PROTEIN 52-LIKE"/>
    <property type="match status" value="1"/>
</dbReference>
<dbReference type="HOGENOM" id="CLU_070205_0_0_1"/>
<dbReference type="OMA" id="FHNHEEH"/>
<dbReference type="CDD" id="cd01989">
    <property type="entry name" value="USP_STK_Ubox_N"/>
    <property type="match status" value="1"/>
</dbReference>
<name>M5XPG6_PRUPE</name>
<dbReference type="InterPro" id="IPR014729">
    <property type="entry name" value="Rossmann-like_a/b/a_fold"/>
</dbReference>
<organism evidence="2 3">
    <name type="scientific">Prunus persica</name>
    <name type="common">Peach</name>
    <name type="synonym">Amygdalus persica</name>
    <dbReference type="NCBI Taxonomy" id="3760"/>
    <lineage>
        <taxon>Eukaryota</taxon>
        <taxon>Viridiplantae</taxon>
        <taxon>Streptophyta</taxon>
        <taxon>Embryophyta</taxon>
        <taxon>Tracheophyta</taxon>
        <taxon>Spermatophyta</taxon>
        <taxon>Magnoliopsida</taxon>
        <taxon>eudicotyledons</taxon>
        <taxon>Gunneridae</taxon>
        <taxon>Pentapetalae</taxon>
        <taxon>rosids</taxon>
        <taxon>fabids</taxon>
        <taxon>Rosales</taxon>
        <taxon>Rosaceae</taxon>
        <taxon>Amygdaloideae</taxon>
        <taxon>Amygdaleae</taxon>
        <taxon>Prunus</taxon>
    </lineage>
</organism>
<reference evidence="2 3" key="1">
    <citation type="journal article" date="2013" name="Nat. Genet.">
        <title>The high-quality draft genome of peach (Prunus persica) identifies unique patterns of genetic diversity, domestication and genome evolution.</title>
        <authorList>
            <consortium name="International Peach Genome Initiative"/>
            <person name="Verde I."/>
            <person name="Abbott A.G."/>
            <person name="Scalabrin S."/>
            <person name="Jung S."/>
            <person name="Shu S."/>
            <person name="Marroni F."/>
            <person name="Zhebentyayeva T."/>
            <person name="Dettori M.T."/>
            <person name="Grimwood J."/>
            <person name="Cattonaro F."/>
            <person name="Zuccolo A."/>
            <person name="Rossini L."/>
            <person name="Jenkins J."/>
            <person name="Vendramin E."/>
            <person name="Meisel L.A."/>
            <person name="Decroocq V."/>
            <person name="Sosinski B."/>
            <person name="Prochnik S."/>
            <person name="Mitros T."/>
            <person name="Policriti A."/>
            <person name="Cipriani G."/>
            <person name="Dondini L."/>
            <person name="Ficklin S."/>
            <person name="Goodstein D.M."/>
            <person name="Xuan P."/>
            <person name="Del Fabbro C."/>
            <person name="Aramini V."/>
            <person name="Copetti D."/>
            <person name="Gonzalez S."/>
            <person name="Horner D.S."/>
            <person name="Falchi R."/>
            <person name="Lucas S."/>
            <person name="Mica E."/>
            <person name="Maldonado J."/>
            <person name="Lazzari B."/>
            <person name="Bielenberg D."/>
            <person name="Pirona R."/>
            <person name="Miculan M."/>
            <person name="Barakat A."/>
            <person name="Testolin R."/>
            <person name="Stella A."/>
            <person name="Tartarini S."/>
            <person name="Tonutti P."/>
            <person name="Arus P."/>
            <person name="Orellana A."/>
            <person name="Wells C."/>
            <person name="Main D."/>
            <person name="Vizzotto G."/>
            <person name="Silva H."/>
            <person name="Salamini F."/>
            <person name="Schmutz J."/>
            <person name="Morgante M."/>
            <person name="Rokhsar D.S."/>
        </authorList>
    </citation>
    <scope>NUCLEOTIDE SEQUENCE [LARGE SCALE GENOMIC DNA]</scope>
    <source>
        <strain evidence="3">cv. Nemared</strain>
    </source>
</reference>
<dbReference type="EMBL" id="CM007651">
    <property type="protein sequence ID" value="ONI31755.1"/>
    <property type="molecule type" value="Genomic_DNA"/>
</dbReference>
<dbReference type="KEGG" id="pper:18792734"/>
<dbReference type="eggNOG" id="ENOG502SPKP">
    <property type="taxonomic scope" value="Eukaryota"/>
</dbReference>
<dbReference type="Gramene" id="ONI31755">
    <property type="protein sequence ID" value="ONI31755"/>
    <property type="gene ID" value="PRUPE_1G329100"/>
</dbReference>
<evidence type="ECO:0008006" key="4">
    <source>
        <dbReference type="Google" id="ProtNLM"/>
    </source>
</evidence>
<dbReference type="OrthoDB" id="1654852at2759"/>
<feature type="compositionally biased region" description="Low complexity" evidence="1">
    <location>
        <begin position="1"/>
        <end position="21"/>
    </location>
</feature>
<dbReference type="PANTHER" id="PTHR47382:SF3">
    <property type="entry name" value="ADENINE NUCLEOTIDE ALPHA HYDROLASES-LIKE SUPERFAMILY PROTEIN"/>
    <property type="match status" value="1"/>
</dbReference>
<gene>
    <name evidence="2" type="ORF">PRUPE_1G329100</name>
</gene>
<proteinExistence type="predicted"/>
<sequence>MTTEEMMMMTSSSNLFENSSSYGMPLPLSSIEEEEEEEEEEESTISVSDDDDDDAESLFSIDFNMNHNNMHNSYKKEEEDDREVCYYHYYVAVGRKSESSMDALLWTVNHAATPQSSSTSLVNVVIVHVFPPLQFIPSPLGMLPKSKVSPKMVDKYMVQERDRRRKLLEKYVDACSAAKVKVDVMLIESDTVSKAILDLIPTQNIKTLVVGTTNSSMRKLRSKKGSGIASQILRNAPETSCEIRIICKGKEVMDQDHTITGSISSRSSNANSLSTQEEDDNQELPISPDYNKQGLHYTLPAVKSPSAIPDTTTSAPLLSLNGYKAMWRGKLKPKKQLDFAV</sequence>
<evidence type="ECO:0000313" key="3">
    <source>
        <dbReference type="Proteomes" id="UP000006882"/>
    </source>
</evidence>
<feature type="compositionally biased region" description="Acidic residues" evidence="1">
    <location>
        <begin position="31"/>
        <end position="53"/>
    </location>
</feature>
<dbReference type="AlphaFoldDB" id="M5XPG6"/>
<evidence type="ECO:0000313" key="2">
    <source>
        <dbReference type="EMBL" id="ONI31755.1"/>
    </source>
</evidence>
<feature type="region of interest" description="Disordered" evidence="1">
    <location>
        <begin position="1"/>
        <end position="53"/>
    </location>
</feature>
<dbReference type="SMR" id="M5XPG6"/>
<keyword evidence="3" id="KW-1185">Reference proteome</keyword>
<dbReference type="SUPFAM" id="SSF52402">
    <property type="entry name" value="Adenine nucleotide alpha hydrolases-like"/>
    <property type="match status" value="1"/>
</dbReference>
<accession>M5XPG6</accession>
<feature type="region of interest" description="Disordered" evidence="1">
    <location>
        <begin position="260"/>
        <end position="290"/>
    </location>
</feature>
<protein>
    <recommendedName>
        <fullName evidence="4">UspA domain-containing protein</fullName>
    </recommendedName>
</protein>
<dbReference type="Proteomes" id="UP000006882">
    <property type="component" value="Chromosome G1"/>
</dbReference>
<dbReference type="STRING" id="3760.M5XPG6"/>
<dbReference type="Gene3D" id="3.40.50.620">
    <property type="entry name" value="HUPs"/>
    <property type="match status" value="1"/>
</dbReference>